<feature type="domain" description="ABC transporter" evidence="10">
    <location>
        <begin position="1276"/>
        <end position="1502"/>
    </location>
</feature>
<evidence type="ECO:0000256" key="5">
    <source>
        <dbReference type="ARBA" id="ARBA00022840"/>
    </source>
</evidence>
<evidence type="ECO:0000256" key="7">
    <source>
        <dbReference type="ARBA" id="ARBA00023136"/>
    </source>
</evidence>
<dbReference type="Gene3D" id="1.20.1560.10">
    <property type="entry name" value="ABC transporter type 1, transmembrane domain"/>
    <property type="match status" value="2"/>
</dbReference>
<keyword evidence="9" id="KW-0732">Signal</keyword>
<dbReference type="InterPro" id="IPR017871">
    <property type="entry name" value="ABC_transporter-like_CS"/>
</dbReference>
<dbReference type="Gene3D" id="3.40.50.300">
    <property type="entry name" value="P-loop containing nucleotide triphosphate hydrolases"/>
    <property type="match status" value="2"/>
</dbReference>
<dbReference type="Pfam" id="PF00664">
    <property type="entry name" value="ABC_membrane"/>
    <property type="match status" value="1"/>
</dbReference>
<dbReference type="InterPro" id="IPR027417">
    <property type="entry name" value="P-loop_NTPase"/>
</dbReference>
<gene>
    <name evidence="12" type="ORF">TBIB3V08_LOCUS3594</name>
</gene>
<feature type="domain" description="ABC transmembrane type-1" evidence="11">
    <location>
        <begin position="903"/>
        <end position="1212"/>
    </location>
</feature>
<evidence type="ECO:0000256" key="8">
    <source>
        <dbReference type="SAM" id="Phobius"/>
    </source>
</evidence>
<dbReference type="GO" id="GO:0005524">
    <property type="term" value="F:ATP binding"/>
    <property type="evidence" value="ECO:0007669"/>
    <property type="project" value="UniProtKB-KW"/>
</dbReference>
<proteinExistence type="predicted"/>
<dbReference type="FunFam" id="3.40.50.300:FF:003492">
    <property type="entry name" value="AGAP012735-PA"/>
    <property type="match status" value="1"/>
</dbReference>
<sequence>MSGKTYLCLFLVVCFGKVHSAPSGLDVISQLSESLILAERKFAEEVLTPLRNKLFGAKPIVTILDDVTGDEDPNIKVVLTNVRFLTRKLPQIISIQPNFAFLNLAVDAKVGTLMIQGSFNASSLRPKSGISGNITMTFENVTGVGFADLTLINDTLSVTDANLVYKLVGGTVDVTYSNVVNRSSLSRSVEELFRGNVKSSVTHELNQQVKKELNGILKNISSLQVFGPTTILSDFKRYARRQDGNVNTFVDSLLPKVVPLLPYTVTLPNINSSFSRKILFIPIYGHFLAYNGSLENFRTLRRTSDVFLNITVNGIHISGGLGLQTLNFAYDYEAKFWGIGPTGTLKGTVNNNSLNFVVKVTYDGFTNCTVDLESLELKEFEGLKVDVTGLGILNWLASNMAIVPLILVTLLTCQMVKAEDIPCTSNNVDVAPASAMNPFQVLSIDEELKAGARNAEQVLRNKMDRHLLSSNYKESINTPLNDISFKFNNIATIKMSHLQLKVGIRPDNLLVVPDLRLLNIRFQFYRYKVVITGNYKIYNSGDMFENLSASSKGSINVTNYGVQGSGVAGLLLVGDSFVVHDSTIDSLLIDDMVIEKSYKHFNGLVIYDRFQNEAFESYLKEVIHDESSRRIKYHVNGLLNESLSAIKVNTLFWSQHVANSYHNYSWFVVPYFNKILDDILGHLNHMIYTKGFDTYHVPDINQTFIRKESILKLTGSFKAQNGTFRNASTLYRTTDSILAGNGSLFQLSSGIGFREFNVTYNHYLAKFEGVKSSGKISAHIRNTSLILKLSLRVVGEECYPSLDKAHMNSGKKKGTNPNPRASASPLSALFFGWILGVFRLGFQRDLEEEDLFVPLKEHESAHLGNKFERIWDDECRRAHFKLKDPSLVRAIIRCFGAKFMMYGALLALVEILLRLNQPIFLGYLIRYFTQQNMSEEEINNFVPPKPVFLGQLVEYLIPSNGQITKLEAYFHACGVIGGSAINILFIHPYMMGIFHLSMKIRVACCSLVYRKSLKISLAALGDTTVGQVVNLLSNDVNRFDMAIVFLHYLWIGPLEILIITYLLWNDMRWSAIFGAIIMLLFIPMQGRGRKKVGESVPATLVAVEQKDVSAIEHGCGAVQAVEKVGDTACANAEERDKGRLKSEVQHGVVLRTMFSSVENACLGMLTASLRMKTAGRTDERVRQMNEIISGIEVIKMYAWETPFAQLVETARKYVFVVTSFYNILRQTMTVFFPQGVAQFAEVSVSVQRLETFLLAEETRVKRPTSVNVNLIHLNAMKGLSIFNASATWVNNLAEPTLKEISLSVEPNKLIAVIGPVGAGKTSLLHMMLGELPVTSGYISVNGLMSFASQEPWLFAGSVRQNILFGQQFDRERYFEVVKVCSLQRDFTLLPYGDKTIVGDKGISLSGGQRARINLARACYKDADIYLLDDPLSAVDAHVGTELFELCIKGYLRPKGCVLITHQIQYLKLVDNIIIMNNGRIEGRGTYHELHESGLNFAKILEESRNEETVKDEKDMHPLEPIIRRISFSSTLHTSPSELPTADPVEVTEMRTMGKVSGDVFLSYFKSGAKGCVIAFMFFMCILAQFFASSCDMWITQWRNQEIRIVGKPLDRAIKASSYFFCFPLLAYIWLDCGNDHHRLRWGASEPRSPVFSHLGASLRGLTTIRAFGAQEILEKEFDCHQDLHSSAWFLFIASSRTFGFWLDIVCLIYISIVTLSFLVFDNMAFGGNVGLAITQCIGLTGMFQWGMRQSAEVENQMTSVERVLEYTKVEHEPAFDSTEGGTGAGKSSMIAAMFRLAELDGQIVIDGIDTCSIGLHDLRLKLSIIPQEPVLFSGTMRGNLDPFNNFQDVVLWQALEEIVDKNLRFVKVRRLLEEAETAGSTLHSTSPPTYTHINKTYQHRLRLHLFYSQATILKTKDLRLERRNSSPVPCVVPVQSRSLWNLPFLVYVEMKDVVKNLVGGLNSKMCEGGSNFSVGQRQLVCLARAIVRNNKILVLDEATANVDPQTDNLIQSTIRRNFSNCTVLTIAHRLNTVMDSDRVMVMDAGTMVEFDHPFLLLKNKNGFLFRMVQQTGSSMRSLLRTAEQVSQVKEFHG</sequence>
<evidence type="ECO:0000313" key="12">
    <source>
        <dbReference type="EMBL" id="CAD7441120.1"/>
    </source>
</evidence>
<dbReference type="Pfam" id="PF00005">
    <property type="entry name" value="ABC_tran"/>
    <property type="match status" value="2"/>
</dbReference>
<feature type="transmembrane region" description="Helical" evidence="8">
    <location>
        <begin position="1069"/>
        <end position="1086"/>
    </location>
</feature>
<dbReference type="PROSITE" id="PS50893">
    <property type="entry name" value="ABC_TRANSPORTER_2"/>
    <property type="match status" value="2"/>
</dbReference>
<dbReference type="InterPro" id="IPR003439">
    <property type="entry name" value="ABC_transporter-like_ATP-bd"/>
</dbReference>
<dbReference type="GO" id="GO:0016887">
    <property type="term" value="F:ATP hydrolysis activity"/>
    <property type="evidence" value="ECO:0007669"/>
    <property type="project" value="InterPro"/>
</dbReference>
<dbReference type="FunFam" id="3.40.50.300:FF:000482">
    <property type="entry name" value="Multidrug resistance-associated protein member 4"/>
    <property type="match status" value="1"/>
</dbReference>
<evidence type="ECO:0000256" key="2">
    <source>
        <dbReference type="ARBA" id="ARBA00022448"/>
    </source>
</evidence>
<keyword evidence="5" id="KW-0067">ATP-binding</keyword>
<name>A0A7R9EW08_9NEOP</name>
<dbReference type="InterPro" id="IPR020234">
    <property type="entry name" value="Mite_allergen_group-7"/>
</dbReference>
<dbReference type="Pfam" id="PF16984">
    <property type="entry name" value="Grp7_allergen"/>
    <property type="match status" value="2"/>
</dbReference>
<dbReference type="InterPro" id="IPR038602">
    <property type="entry name" value="Mite_allergen_7_sf"/>
</dbReference>
<evidence type="ECO:0000256" key="3">
    <source>
        <dbReference type="ARBA" id="ARBA00022692"/>
    </source>
</evidence>
<evidence type="ECO:0000256" key="1">
    <source>
        <dbReference type="ARBA" id="ARBA00004370"/>
    </source>
</evidence>
<feature type="transmembrane region" description="Helical" evidence="8">
    <location>
        <begin position="1612"/>
        <end position="1630"/>
    </location>
</feature>
<dbReference type="SUPFAM" id="SSF52540">
    <property type="entry name" value="P-loop containing nucleoside triphosphate hydrolases"/>
    <property type="match status" value="2"/>
</dbReference>
<feature type="signal peptide" evidence="9">
    <location>
        <begin position="1"/>
        <end position="20"/>
    </location>
</feature>
<dbReference type="PANTHER" id="PTHR24223:SF448">
    <property type="entry name" value="FI20146P1-RELATED"/>
    <property type="match status" value="1"/>
</dbReference>
<dbReference type="SMART" id="SM00382">
    <property type="entry name" value="AAA"/>
    <property type="match status" value="2"/>
</dbReference>
<dbReference type="FunFam" id="1.20.1560.10:FF:000229">
    <property type="entry name" value="ABC transporter, putative"/>
    <property type="match status" value="1"/>
</dbReference>
<comment type="subcellular location">
    <subcellularLocation>
        <location evidence="1">Membrane</location>
    </subcellularLocation>
</comment>
<feature type="transmembrane region" description="Helical" evidence="8">
    <location>
        <begin position="890"/>
        <end position="913"/>
    </location>
</feature>
<feature type="domain" description="ABC transporter" evidence="10">
    <location>
        <begin position="1748"/>
        <end position="2069"/>
    </location>
</feature>
<organism evidence="12">
    <name type="scientific">Timema bartmani</name>
    <dbReference type="NCBI Taxonomy" id="61472"/>
    <lineage>
        <taxon>Eukaryota</taxon>
        <taxon>Metazoa</taxon>
        <taxon>Ecdysozoa</taxon>
        <taxon>Arthropoda</taxon>
        <taxon>Hexapoda</taxon>
        <taxon>Insecta</taxon>
        <taxon>Pterygota</taxon>
        <taxon>Neoptera</taxon>
        <taxon>Polyneoptera</taxon>
        <taxon>Phasmatodea</taxon>
        <taxon>Timematodea</taxon>
        <taxon>Timematoidea</taxon>
        <taxon>Timematidae</taxon>
        <taxon>Timema</taxon>
    </lineage>
</organism>
<dbReference type="CDD" id="cd03250">
    <property type="entry name" value="ABCC_MRP_domain1"/>
    <property type="match status" value="1"/>
</dbReference>
<feature type="transmembrane region" description="Helical" evidence="8">
    <location>
        <begin position="968"/>
        <end position="991"/>
    </location>
</feature>
<dbReference type="PROSITE" id="PS00211">
    <property type="entry name" value="ABC_TRANSPORTER_1"/>
    <property type="match status" value="1"/>
</dbReference>
<dbReference type="InterPro" id="IPR050173">
    <property type="entry name" value="ABC_transporter_C-like"/>
</dbReference>
<dbReference type="GO" id="GO:0140359">
    <property type="term" value="F:ABC-type transporter activity"/>
    <property type="evidence" value="ECO:0007669"/>
    <property type="project" value="InterPro"/>
</dbReference>
<keyword evidence="4" id="KW-0547">Nucleotide-binding</keyword>
<protein>
    <submittedName>
        <fullName evidence="12">Uncharacterized protein</fullName>
    </submittedName>
</protein>
<feature type="transmembrane region" description="Helical" evidence="8">
    <location>
        <begin position="1725"/>
        <end position="1747"/>
    </location>
</feature>
<feature type="transmembrane region" description="Helical" evidence="8">
    <location>
        <begin position="1042"/>
        <end position="1063"/>
    </location>
</feature>
<evidence type="ECO:0000259" key="10">
    <source>
        <dbReference type="PROSITE" id="PS50893"/>
    </source>
</evidence>
<dbReference type="CDD" id="cd03244">
    <property type="entry name" value="ABCC_MRP_domain2"/>
    <property type="match status" value="1"/>
</dbReference>
<dbReference type="PROSITE" id="PS50929">
    <property type="entry name" value="ABC_TM1F"/>
    <property type="match status" value="2"/>
</dbReference>
<dbReference type="InterPro" id="IPR003593">
    <property type="entry name" value="AAA+_ATPase"/>
</dbReference>
<accession>A0A7R9EW08</accession>
<feature type="transmembrane region" description="Helical" evidence="8">
    <location>
        <begin position="1698"/>
        <end position="1719"/>
    </location>
</feature>
<dbReference type="InterPro" id="IPR036640">
    <property type="entry name" value="ABC1_TM_sf"/>
</dbReference>
<evidence type="ECO:0000259" key="11">
    <source>
        <dbReference type="PROSITE" id="PS50929"/>
    </source>
</evidence>
<dbReference type="PANTHER" id="PTHR24223">
    <property type="entry name" value="ATP-BINDING CASSETTE SUB-FAMILY C"/>
    <property type="match status" value="1"/>
</dbReference>
<dbReference type="EMBL" id="OD565212">
    <property type="protein sequence ID" value="CAD7441120.1"/>
    <property type="molecule type" value="Genomic_DNA"/>
</dbReference>
<keyword evidence="3 8" id="KW-0812">Transmembrane</keyword>
<keyword evidence="2" id="KW-0813">Transport</keyword>
<evidence type="ECO:0000256" key="4">
    <source>
        <dbReference type="ARBA" id="ARBA00022741"/>
    </source>
</evidence>
<keyword evidence="7 8" id="KW-0472">Membrane</keyword>
<feature type="domain" description="ABC transmembrane type-1" evidence="11">
    <location>
        <begin position="1647"/>
        <end position="1755"/>
    </location>
</feature>
<dbReference type="InterPro" id="IPR011527">
    <property type="entry name" value="ABC1_TM_dom"/>
</dbReference>
<dbReference type="SUPFAM" id="SSF90123">
    <property type="entry name" value="ABC transporter transmembrane region"/>
    <property type="match status" value="2"/>
</dbReference>
<feature type="chain" id="PRO_5030588169" evidence="9">
    <location>
        <begin position="21"/>
        <end position="2093"/>
    </location>
</feature>
<keyword evidence="6 8" id="KW-1133">Transmembrane helix</keyword>
<evidence type="ECO:0000256" key="6">
    <source>
        <dbReference type="ARBA" id="ARBA00022989"/>
    </source>
</evidence>
<dbReference type="GO" id="GO:0016020">
    <property type="term" value="C:membrane"/>
    <property type="evidence" value="ECO:0007669"/>
    <property type="project" value="UniProtKB-SubCell"/>
</dbReference>
<reference evidence="12" key="1">
    <citation type="submission" date="2020-11" db="EMBL/GenBank/DDBJ databases">
        <authorList>
            <person name="Tran Van P."/>
        </authorList>
    </citation>
    <scope>NUCLEOTIDE SEQUENCE</scope>
</reference>
<feature type="transmembrane region" description="Helical" evidence="8">
    <location>
        <begin position="1570"/>
        <end position="1587"/>
    </location>
</feature>
<dbReference type="Gene3D" id="3.15.10.50">
    <property type="match status" value="2"/>
</dbReference>
<evidence type="ECO:0000256" key="9">
    <source>
        <dbReference type="SAM" id="SignalP"/>
    </source>
</evidence>